<dbReference type="STRING" id="1450648.CLORY_44290"/>
<keyword evidence="2 4" id="KW-0442">Lipid degradation</keyword>
<evidence type="ECO:0000256" key="4">
    <source>
        <dbReference type="PROSITE-ProRule" id="PRU01161"/>
    </source>
</evidence>
<dbReference type="PANTHER" id="PTHR14226">
    <property type="entry name" value="NEUROPATHY TARGET ESTERASE/SWISS CHEESE D.MELANOGASTER"/>
    <property type="match status" value="1"/>
</dbReference>
<feature type="short sequence motif" description="GXGXXG" evidence="4">
    <location>
        <begin position="10"/>
        <end position="15"/>
    </location>
</feature>
<dbReference type="InterPro" id="IPR050301">
    <property type="entry name" value="NTE"/>
</dbReference>
<feature type="active site" description="Proton acceptor" evidence="4">
    <location>
        <position position="159"/>
    </location>
</feature>
<sequence length="282" mass="32808">MSRIGLVLEGGGMRGLYTCGVLEYFMEKDIYFKYIIGVSAGACNAVSYISRQKGRNKKINMDYADDWRYMSFRNMLREKSFFGMNFIFDELPNKREPFDYKTYMEAECEFIVGTTNCRSGKPVYFKREELGEKFEALRASASLPLLAPITKYKNLELLDGGIADPIPIKKSIADGNEKNIIILTRNKDYRKAPMSFSKIIKYKYRRYPKLVNSMVNRYIIYNQTLDYIDEQERLGKAIVIRPSQPLNVSRIERNKQKLQALFDNGFEDAKNNFDNVITFISK</sequence>
<dbReference type="AlphaFoldDB" id="A0A1V4I5X4"/>
<dbReference type="OrthoDB" id="9802424at2"/>
<dbReference type="CDD" id="cd07208">
    <property type="entry name" value="Pat_hypo_Ecoli_yjju_like"/>
    <property type="match status" value="1"/>
</dbReference>
<dbReference type="EMBL" id="MZGV01000113">
    <property type="protein sequence ID" value="OPJ55363.1"/>
    <property type="molecule type" value="Genomic_DNA"/>
</dbReference>
<comment type="caution">
    <text evidence="6">The sequence shown here is derived from an EMBL/GenBank/DDBJ whole genome shotgun (WGS) entry which is preliminary data.</text>
</comment>
<dbReference type="Pfam" id="PF19890">
    <property type="entry name" value="DUF6363"/>
    <property type="match status" value="1"/>
</dbReference>
<proteinExistence type="predicted"/>
<gene>
    <name evidence="6" type="ORF">CLORY_44290</name>
</gene>
<evidence type="ECO:0000313" key="6">
    <source>
        <dbReference type="EMBL" id="OPJ55363.1"/>
    </source>
</evidence>
<dbReference type="InterPro" id="IPR045943">
    <property type="entry name" value="DUF6363"/>
</dbReference>
<feature type="active site" description="Nucleophile" evidence="4">
    <location>
        <position position="39"/>
    </location>
</feature>
<protein>
    <recommendedName>
        <fullName evidence="5">PNPLA domain-containing protein</fullName>
    </recommendedName>
</protein>
<dbReference type="InterPro" id="IPR016035">
    <property type="entry name" value="Acyl_Trfase/lysoPLipase"/>
</dbReference>
<evidence type="ECO:0000256" key="1">
    <source>
        <dbReference type="ARBA" id="ARBA00022801"/>
    </source>
</evidence>
<dbReference type="Proteomes" id="UP000190080">
    <property type="component" value="Unassembled WGS sequence"/>
</dbReference>
<evidence type="ECO:0000259" key="5">
    <source>
        <dbReference type="PROSITE" id="PS51635"/>
    </source>
</evidence>
<keyword evidence="1 4" id="KW-0378">Hydrolase</keyword>
<dbReference type="GO" id="GO:0016787">
    <property type="term" value="F:hydrolase activity"/>
    <property type="evidence" value="ECO:0007669"/>
    <property type="project" value="UniProtKB-UniRule"/>
</dbReference>
<dbReference type="InterPro" id="IPR002641">
    <property type="entry name" value="PNPLA_dom"/>
</dbReference>
<keyword evidence="3 4" id="KW-0443">Lipid metabolism</keyword>
<evidence type="ECO:0000256" key="2">
    <source>
        <dbReference type="ARBA" id="ARBA00022963"/>
    </source>
</evidence>
<dbReference type="SUPFAM" id="SSF52151">
    <property type="entry name" value="FabD/lysophospholipase-like"/>
    <property type="match status" value="1"/>
</dbReference>
<dbReference type="PANTHER" id="PTHR14226:SF25">
    <property type="entry name" value="PHOSPHOESTERASE"/>
    <property type="match status" value="1"/>
</dbReference>
<dbReference type="InterPro" id="IPR037483">
    <property type="entry name" value="YjjU-like"/>
</dbReference>
<dbReference type="Pfam" id="PF01734">
    <property type="entry name" value="Patatin"/>
    <property type="match status" value="1"/>
</dbReference>
<reference evidence="6 7" key="1">
    <citation type="submission" date="2017-03" db="EMBL/GenBank/DDBJ databases">
        <title>Genome sequence of Clostridium oryzae DSM 28571.</title>
        <authorList>
            <person name="Poehlein A."/>
            <person name="Daniel R."/>
        </authorList>
    </citation>
    <scope>NUCLEOTIDE SEQUENCE [LARGE SCALE GENOMIC DNA]</scope>
    <source>
        <strain evidence="6 7">DSM 28571</strain>
    </source>
</reference>
<name>A0A1V4I5X4_9CLOT</name>
<dbReference type="RefSeq" id="WP_079428611.1">
    <property type="nucleotide sequence ID" value="NZ_MZGV01000113.1"/>
</dbReference>
<organism evidence="6 7">
    <name type="scientific">Clostridium oryzae</name>
    <dbReference type="NCBI Taxonomy" id="1450648"/>
    <lineage>
        <taxon>Bacteria</taxon>
        <taxon>Bacillati</taxon>
        <taxon>Bacillota</taxon>
        <taxon>Clostridia</taxon>
        <taxon>Eubacteriales</taxon>
        <taxon>Clostridiaceae</taxon>
        <taxon>Clostridium</taxon>
    </lineage>
</organism>
<feature type="short sequence motif" description="DGA/G" evidence="4">
    <location>
        <begin position="159"/>
        <end position="161"/>
    </location>
</feature>
<feature type="short sequence motif" description="GXSXG" evidence="4">
    <location>
        <begin position="37"/>
        <end position="41"/>
    </location>
</feature>
<dbReference type="PROSITE" id="PS51635">
    <property type="entry name" value="PNPLA"/>
    <property type="match status" value="1"/>
</dbReference>
<evidence type="ECO:0000313" key="7">
    <source>
        <dbReference type="Proteomes" id="UP000190080"/>
    </source>
</evidence>
<dbReference type="Gene3D" id="3.40.1090.10">
    <property type="entry name" value="Cytosolic phospholipase A2 catalytic domain"/>
    <property type="match status" value="1"/>
</dbReference>
<dbReference type="GO" id="GO:0016042">
    <property type="term" value="P:lipid catabolic process"/>
    <property type="evidence" value="ECO:0007669"/>
    <property type="project" value="UniProtKB-UniRule"/>
</dbReference>
<evidence type="ECO:0000256" key="3">
    <source>
        <dbReference type="ARBA" id="ARBA00023098"/>
    </source>
</evidence>
<keyword evidence="7" id="KW-1185">Reference proteome</keyword>
<feature type="domain" description="PNPLA" evidence="5">
    <location>
        <begin position="6"/>
        <end position="172"/>
    </location>
</feature>
<accession>A0A1V4I5X4</accession>